<organism evidence="2 3">
    <name type="scientific">Tolypothrix tenuis PCC 7101</name>
    <dbReference type="NCBI Taxonomy" id="231146"/>
    <lineage>
        <taxon>Bacteria</taxon>
        <taxon>Bacillati</taxon>
        <taxon>Cyanobacteriota</taxon>
        <taxon>Cyanophyceae</taxon>
        <taxon>Nostocales</taxon>
        <taxon>Tolypothrichaceae</taxon>
        <taxon>Tolypothrix</taxon>
    </lineage>
</organism>
<keyword evidence="1" id="KW-0472">Membrane</keyword>
<dbReference type="KEGG" id="ttq:NIES37_14490"/>
<keyword evidence="3" id="KW-1185">Reference proteome</keyword>
<keyword evidence="1" id="KW-0812">Transmembrane</keyword>
<protein>
    <submittedName>
        <fullName evidence="2">Uncharacterized protein</fullName>
    </submittedName>
</protein>
<accession>A0A1Z4MVP3</accession>
<feature type="transmembrane region" description="Helical" evidence="1">
    <location>
        <begin position="20"/>
        <end position="39"/>
    </location>
</feature>
<dbReference type="RefSeq" id="WP_321206586.1">
    <property type="nucleotide sequence ID" value="NZ_CAWNJS010000001.1"/>
</dbReference>
<keyword evidence="1" id="KW-1133">Transmembrane helix</keyword>
<gene>
    <name evidence="2" type="ORF">NIES37_14490</name>
</gene>
<evidence type="ECO:0000256" key="1">
    <source>
        <dbReference type="SAM" id="Phobius"/>
    </source>
</evidence>
<dbReference type="AlphaFoldDB" id="A0A1Z4MVP3"/>
<sequence>MMNILMLDDLQLNLSTNWQEWVTVFGYLGLTAVVIWGVFTAQKK</sequence>
<name>A0A1Z4MVP3_9CYAN</name>
<dbReference type="Proteomes" id="UP000218785">
    <property type="component" value="Chromosome"/>
</dbReference>
<evidence type="ECO:0000313" key="3">
    <source>
        <dbReference type="Proteomes" id="UP000218785"/>
    </source>
</evidence>
<proteinExistence type="predicted"/>
<dbReference type="EMBL" id="AP018248">
    <property type="protein sequence ID" value="BAY97507.1"/>
    <property type="molecule type" value="Genomic_DNA"/>
</dbReference>
<evidence type="ECO:0000313" key="2">
    <source>
        <dbReference type="EMBL" id="BAY97507.1"/>
    </source>
</evidence>
<reference evidence="2 3" key="1">
    <citation type="submission" date="2017-06" db="EMBL/GenBank/DDBJ databases">
        <title>Genome sequencing of cyanobaciteial culture collection at National Institute for Environmental Studies (NIES).</title>
        <authorList>
            <person name="Hirose Y."/>
            <person name="Shimura Y."/>
            <person name="Fujisawa T."/>
            <person name="Nakamura Y."/>
            <person name="Kawachi M."/>
        </authorList>
    </citation>
    <scope>NUCLEOTIDE SEQUENCE [LARGE SCALE GENOMIC DNA]</scope>
    <source>
        <strain evidence="2 3">NIES-37</strain>
    </source>
</reference>